<dbReference type="EMBL" id="PKLZ01000012">
    <property type="protein sequence ID" value="PLW81520.1"/>
    <property type="molecule type" value="Genomic_DNA"/>
</dbReference>
<reference evidence="3" key="1">
    <citation type="submission" date="2017-11" db="EMBL/GenBank/DDBJ databases">
        <title>The draft genome sequence of Chromatocurvus sp. F02.</title>
        <authorList>
            <person name="Du Z.-J."/>
            <person name="Chang Y.-Q."/>
        </authorList>
    </citation>
    <scope>NUCLEOTIDE SEQUENCE [LARGE SCALE GENOMIC DNA]</scope>
    <source>
        <strain evidence="3">F02</strain>
    </source>
</reference>
<keyword evidence="1" id="KW-0812">Transmembrane</keyword>
<keyword evidence="3" id="KW-1185">Reference proteome</keyword>
<keyword evidence="1" id="KW-1133">Transmembrane helix</keyword>
<organism evidence="2 3">
    <name type="scientific">Kineobactrum sediminis</name>
    <dbReference type="NCBI Taxonomy" id="1905677"/>
    <lineage>
        <taxon>Bacteria</taxon>
        <taxon>Pseudomonadati</taxon>
        <taxon>Pseudomonadota</taxon>
        <taxon>Gammaproteobacteria</taxon>
        <taxon>Cellvibrionales</taxon>
        <taxon>Halieaceae</taxon>
        <taxon>Kineobactrum</taxon>
    </lineage>
</organism>
<keyword evidence="2" id="KW-0489">Methyltransferase</keyword>
<accession>A0A2N5XZE9</accession>
<keyword evidence="1" id="KW-0472">Membrane</keyword>
<proteinExistence type="predicted"/>
<dbReference type="AlphaFoldDB" id="A0A2N5XZE9"/>
<evidence type="ECO:0000256" key="1">
    <source>
        <dbReference type="SAM" id="Phobius"/>
    </source>
</evidence>
<protein>
    <submittedName>
        <fullName evidence="2">Class I SAM-dependent methyltransferase</fullName>
    </submittedName>
</protein>
<evidence type="ECO:0000313" key="3">
    <source>
        <dbReference type="Proteomes" id="UP000234845"/>
    </source>
</evidence>
<feature type="transmembrane region" description="Helical" evidence="1">
    <location>
        <begin position="21"/>
        <end position="41"/>
    </location>
</feature>
<dbReference type="Pfam" id="PF13578">
    <property type="entry name" value="Methyltransf_24"/>
    <property type="match status" value="1"/>
</dbReference>
<dbReference type="GO" id="GO:0008168">
    <property type="term" value="F:methyltransferase activity"/>
    <property type="evidence" value="ECO:0007669"/>
    <property type="project" value="UniProtKB-KW"/>
</dbReference>
<evidence type="ECO:0000313" key="2">
    <source>
        <dbReference type="EMBL" id="PLW81520.1"/>
    </source>
</evidence>
<gene>
    <name evidence="2" type="ORF">CWI75_14890</name>
</gene>
<keyword evidence="2" id="KW-0808">Transferase</keyword>
<name>A0A2N5XZE9_9GAMM</name>
<dbReference type="SUPFAM" id="SSF53335">
    <property type="entry name" value="S-adenosyl-L-methionine-dependent methyltransferases"/>
    <property type="match status" value="1"/>
</dbReference>
<dbReference type="Proteomes" id="UP000234845">
    <property type="component" value="Unassembled WGS sequence"/>
</dbReference>
<sequence length="270" mass="30473">MKTIEPTYEKLWRSTMHTGTMLIMQLLALAALYLLIAAWIYHKLSSLIDSSSKKTNLSIANIYSQIEALLGLYVEVKPTHGFPPMRGWAASPDFLYHLVRHIQDTSPKTVLECSSGVSTLIISGCIRNYGGHVFSLEHDPVYASKTRRLLELHKFEENAQIIDAPLGAIDLPDWHGSWYNIEQLPKDKKIDMLVIDGPPATICAKARLPALYVLSELLAEECTIFLDDAAREDESLIVAQWLREFPQFKLNEFAFAEKGIAVLTRSRSTR</sequence>
<dbReference type="GO" id="GO:0032259">
    <property type="term" value="P:methylation"/>
    <property type="evidence" value="ECO:0007669"/>
    <property type="project" value="UniProtKB-KW"/>
</dbReference>
<dbReference type="Gene3D" id="3.40.50.150">
    <property type="entry name" value="Vaccinia Virus protein VP39"/>
    <property type="match status" value="1"/>
</dbReference>
<comment type="caution">
    <text evidence="2">The sequence shown here is derived from an EMBL/GenBank/DDBJ whole genome shotgun (WGS) entry which is preliminary data.</text>
</comment>
<dbReference type="InterPro" id="IPR029063">
    <property type="entry name" value="SAM-dependent_MTases_sf"/>
</dbReference>